<dbReference type="PANTHER" id="PTHR13495">
    <property type="entry name" value="NEFA-INTERACTING NUCLEAR PROTEIN NIP30"/>
    <property type="match status" value="1"/>
</dbReference>
<feature type="region of interest" description="Disordered" evidence="4">
    <location>
        <begin position="62"/>
        <end position="89"/>
    </location>
</feature>
<evidence type="ECO:0000313" key="7">
    <source>
        <dbReference type="Proteomes" id="UP000597762"/>
    </source>
</evidence>
<feature type="compositionally biased region" description="Basic and acidic residues" evidence="4">
    <location>
        <begin position="144"/>
        <end position="153"/>
    </location>
</feature>
<evidence type="ECO:0000256" key="4">
    <source>
        <dbReference type="SAM" id="MobiDB-lite"/>
    </source>
</evidence>
<evidence type="ECO:0000313" key="6">
    <source>
        <dbReference type="EMBL" id="CAE1308731.1"/>
    </source>
</evidence>
<keyword evidence="3" id="KW-0175">Coiled coil</keyword>
<feature type="region of interest" description="Disordered" evidence="4">
    <location>
        <begin position="144"/>
        <end position="209"/>
    </location>
</feature>
<comment type="caution">
    <text evidence="6">The sequence shown here is derived from an EMBL/GenBank/DDBJ whole genome shotgun (WGS) entry which is preliminary data.</text>
</comment>
<reference evidence="6" key="1">
    <citation type="submission" date="2021-01" db="EMBL/GenBank/DDBJ databases">
        <authorList>
            <person name="Li R."/>
            <person name="Bekaert M."/>
        </authorList>
    </citation>
    <scope>NUCLEOTIDE SEQUENCE</scope>
    <source>
        <strain evidence="6">Farmed</strain>
    </source>
</reference>
<gene>
    <name evidence="6" type="ORF">SPHA_60563</name>
</gene>
<dbReference type="Pfam" id="PF10187">
    <property type="entry name" value="FAM192A_Fyv6_N"/>
    <property type="match status" value="1"/>
</dbReference>
<dbReference type="GO" id="GO:0005634">
    <property type="term" value="C:nucleus"/>
    <property type="evidence" value="ECO:0007669"/>
    <property type="project" value="UniProtKB-SubCell"/>
</dbReference>
<dbReference type="InterPro" id="IPR019331">
    <property type="entry name" value="FAM192A/Fyv6_N"/>
</dbReference>
<protein>
    <recommendedName>
        <fullName evidence="5">FAM192A/Fyv6 N-terminal domain-containing protein</fullName>
    </recommendedName>
</protein>
<comment type="subcellular location">
    <subcellularLocation>
        <location evidence="1">Nucleus</location>
    </subcellularLocation>
</comment>
<evidence type="ECO:0000256" key="3">
    <source>
        <dbReference type="SAM" id="Coils"/>
    </source>
</evidence>
<sequence length="337" mass="37907">MILLPQLNGEFFKAASCLNLLRKIVKLIQCSFIYLCMKMSSEDKSSAGTSLKNFVSEKEIVERRQKRQEEWEKVRRPDQPLECPEEDSRSLFERLQEQKQKKDEEYEEEQRIRNSVKGLEEDEVRIFNLNFLHEAAVTKIGESKEVKTEEKKVPRLQVGASKSKSQAQLLMGAVKRKAPSQEKKPEGDEKKKASSSPQDEGCPQVKTSRSDQPYVKYILPSIGPYSYPSSESETSSSEDSELDAPFTQSSTLLFLLTPHLVSCPYLPLQSSPFSSVLFFLLNLSVVPYFSLLPLHPPHSVPLLLSSSSLIPTSVLFSSSSPPPTSPVLYSSSSHISL</sequence>
<feature type="domain" description="FAM192A/Fyv6 N-terminal" evidence="5">
    <location>
        <begin position="54"/>
        <end position="152"/>
    </location>
</feature>
<dbReference type="Proteomes" id="UP000597762">
    <property type="component" value="Unassembled WGS sequence"/>
</dbReference>
<feature type="coiled-coil region" evidence="3">
    <location>
        <begin position="92"/>
        <end position="122"/>
    </location>
</feature>
<evidence type="ECO:0000256" key="2">
    <source>
        <dbReference type="ARBA" id="ARBA00023242"/>
    </source>
</evidence>
<dbReference type="OrthoDB" id="75807at2759"/>
<feature type="compositionally biased region" description="Basic and acidic residues" evidence="4">
    <location>
        <begin position="62"/>
        <end position="79"/>
    </location>
</feature>
<dbReference type="InterPro" id="IPR039845">
    <property type="entry name" value="FAM192A"/>
</dbReference>
<keyword evidence="7" id="KW-1185">Reference proteome</keyword>
<organism evidence="6 7">
    <name type="scientific">Acanthosepion pharaonis</name>
    <name type="common">Pharaoh cuttlefish</name>
    <name type="synonym">Sepia pharaonis</name>
    <dbReference type="NCBI Taxonomy" id="158019"/>
    <lineage>
        <taxon>Eukaryota</taxon>
        <taxon>Metazoa</taxon>
        <taxon>Spiralia</taxon>
        <taxon>Lophotrochozoa</taxon>
        <taxon>Mollusca</taxon>
        <taxon>Cephalopoda</taxon>
        <taxon>Coleoidea</taxon>
        <taxon>Decapodiformes</taxon>
        <taxon>Sepiida</taxon>
        <taxon>Sepiina</taxon>
        <taxon>Sepiidae</taxon>
        <taxon>Acanthosepion</taxon>
    </lineage>
</organism>
<feature type="compositionally biased region" description="Basic and acidic residues" evidence="4">
    <location>
        <begin position="179"/>
        <end position="192"/>
    </location>
</feature>
<name>A0A812DTP6_ACAPH</name>
<dbReference type="PANTHER" id="PTHR13495:SF0">
    <property type="entry name" value="PSME3-INTERACTING PROTEIN"/>
    <property type="match status" value="1"/>
</dbReference>
<evidence type="ECO:0000256" key="1">
    <source>
        <dbReference type="ARBA" id="ARBA00004123"/>
    </source>
</evidence>
<keyword evidence="2" id="KW-0539">Nucleus</keyword>
<feature type="compositionally biased region" description="Low complexity" evidence="4">
    <location>
        <begin position="326"/>
        <end position="337"/>
    </location>
</feature>
<feature type="region of interest" description="Disordered" evidence="4">
    <location>
        <begin position="318"/>
        <end position="337"/>
    </location>
</feature>
<evidence type="ECO:0000259" key="5">
    <source>
        <dbReference type="Pfam" id="PF10187"/>
    </source>
</evidence>
<proteinExistence type="predicted"/>
<dbReference type="EMBL" id="CAHIKZ030004214">
    <property type="protein sequence ID" value="CAE1308731.1"/>
    <property type="molecule type" value="Genomic_DNA"/>
</dbReference>
<accession>A0A812DTP6</accession>
<dbReference type="AlphaFoldDB" id="A0A812DTP6"/>